<dbReference type="AlphaFoldDB" id="A0A5C6CDK9"/>
<comment type="caution">
    <text evidence="3">The sequence shown here is derived from an EMBL/GenBank/DDBJ whole genome shotgun (WGS) entry which is preliminary data.</text>
</comment>
<accession>A0A5C6CDK9</accession>
<dbReference type="PANTHER" id="PTHR46361:SF3">
    <property type="entry name" value="ELECTRON CARRIER_ PROTEIN DISULFIDE OXIDOREDUCTASE"/>
    <property type="match status" value="1"/>
</dbReference>
<organism evidence="3 4">
    <name type="scientific">Bythopirellula polymerisocia</name>
    <dbReference type="NCBI Taxonomy" id="2528003"/>
    <lineage>
        <taxon>Bacteria</taxon>
        <taxon>Pseudomonadati</taxon>
        <taxon>Planctomycetota</taxon>
        <taxon>Planctomycetia</taxon>
        <taxon>Pirellulales</taxon>
        <taxon>Lacipirellulaceae</taxon>
        <taxon>Bythopirellula</taxon>
    </lineage>
</organism>
<evidence type="ECO:0000256" key="1">
    <source>
        <dbReference type="SAM" id="SignalP"/>
    </source>
</evidence>
<keyword evidence="4" id="KW-1185">Reference proteome</keyword>
<sequence length="276" mass="31309" precursor="true">MSTLGRIITLAFLIAAETTSTFAASPVTLGKNLTASERIPIARIDHVQWDTLVKKYVNSKGMVDYERWQKNSSDMQKLDRYLDHLSEVIIAADAKKADQLAFWINAYNAVTVKGILREYPTTSIRNHTAKFFGYNIWDDLQLIVDGKSYSLNQMEHEVLRKMQEPRIHFAIVCASIGCPRLLNEAYVPSKIDQQLTSNAKAFFADPTKFNYDKTMKTIAVSPILDWFSEDFGPTTAEQMQRIAPFVPKEAHDLAGGGQARVSYLDYDWDLNDQAKK</sequence>
<gene>
    <name evidence="3" type="ORF">Pla144_41300</name>
</gene>
<feature type="domain" description="DUF547" evidence="2">
    <location>
        <begin position="94"/>
        <end position="202"/>
    </location>
</feature>
<dbReference type="Pfam" id="PF04784">
    <property type="entry name" value="DUF547"/>
    <property type="match status" value="1"/>
</dbReference>
<evidence type="ECO:0000313" key="4">
    <source>
        <dbReference type="Proteomes" id="UP000318437"/>
    </source>
</evidence>
<protein>
    <recommendedName>
        <fullName evidence="2">DUF547 domain-containing protein</fullName>
    </recommendedName>
</protein>
<evidence type="ECO:0000259" key="2">
    <source>
        <dbReference type="Pfam" id="PF04784"/>
    </source>
</evidence>
<feature type="chain" id="PRO_5023091710" description="DUF547 domain-containing protein" evidence="1">
    <location>
        <begin position="24"/>
        <end position="276"/>
    </location>
</feature>
<evidence type="ECO:0000313" key="3">
    <source>
        <dbReference type="EMBL" id="TWU22670.1"/>
    </source>
</evidence>
<keyword evidence="1" id="KW-0732">Signal</keyword>
<name>A0A5C6CDK9_9BACT</name>
<dbReference type="RefSeq" id="WP_146452429.1">
    <property type="nucleotide sequence ID" value="NZ_SJPS01000007.1"/>
</dbReference>
<dbReference type="EMBL" id="SJPS01000007">
    <property type="protein sequence ID" value="TWU22670.1"/>
    <property type="molecule type" value="Genomic_DNA"/>
</dbReference>
<reference evidence="3 4" key="1">
    <citation type="submission" date="2019-02" db="EMBL/GenBank/DDBJ databases">
        <title>Deep-cultivation of Planctomycetes and their phenomic and genomic characterization uncovers novel biology.</title>
        <authorList>
            <person name="Wiegand S."/>
            <person name="Jogler M."/>
            <person name="Boedeker C."/>
            <person name="Pinto D."/>
            <person name="Vollmers J."/>
            <person name="Rivas-Marin E."/>
            <person name="Kohn T."/>
            <person name="Peeters S.H."/>
            <person name="Heuer A."/>
            <person name="Rast P."/>
            <person name="Oberbeckmann S."/>
            <person name="Bunk B."/>
            <person name="Jeske O."/>
            <person name="Meyerdierks A."/>
            <person name="Storesund J.E."/>
            <person name="Kallscheuer N."/>
            <person name="Luecker S."/>
            <person name="Lage O.M."/>
            <person name="Pohl T."/>
            <person name="Merkel B.J."/>
            <person name="Hornburger P."/>
            <person name="Mueller R.-W."/>
            <person name="Bruemmer F."/>
            <person name="Labrenz M."/>
            <person name="Spormann A.M."/>
            <person name="Op Den Camp H."/>
            <person name="Overmann J."/>
            <person name="Amann R."/>
            <person name="Jetten M.S.M."/>
            <person name="Mascher T."/>
            <person name="Medema M.H."/>
            <person name="Devos D.P."/>
            <person name="Kaster A.-K."/>
            <person name="Ovreas L."/>
            <person name="Rohde M."/>
            <person name="Galperin M.Y."/>
            <person name="Jogler C."/>
        </authorList>
    </citation>
    <scope>NUCLEOTIDE SEQUENCE [LARGE SCALE GENOMIC DNA]</scope>
    <source>
        <strain evidence="3 4">Pla144</strain>
    </source>
</reference>
<feature type="signal peptide" evidence="1">
    <location>
        <begin position="1"/>
        <end position="23"/>
    </location>
</feature>
<dbReference type="OrthoDB" id="526867at2"/>
<dbReference type="InterPro" id="IPR006869">
    <property type="entry name" value="DUF547"/>
</dbReference>
<proteinExistence type="predicted"/>
<dbReference type="Proteomes" id="UP000318437">
    <property type="component" value="Unassembled WGS sequence"/>
</dbReference>
<dbReference type="PANTHER" id="PTHR46361">
    <property type="entry name" value="ELECTRON CARRIER/ PROTEIN DISULFIDE OXIDOREDUCTASE"/>
    <property type="match status" value="1"/>
</dbReference>